<dbReference type="InterPro" id="IPR006015">
    <property type="entry name" value="Universal_stress_UspA"/>
</dbReference>
<dbReference type="OrthoDB" id="9792500at2"/>
<dbReference type="eggNOG" id="COG0589">
    <property type="taxonomic scope" value="Bacteria"/>
</dbReference>
<dbReference type="AlphaFoldDB" id="K1JJ52"/>
<comment type="caution">
    <text evidence="3">The sequence shown here is derived from an EMBL/GenBank/DDBJ whole genome shotgun (WGS) entry which is preliminary data.</text>
</comment>
<dbReference type="HOGENOM" id="CLU_049301_2_4_4"/>
<protein>
    <recommendedName>
        <fullName evidence="2">UspA domain-containing protein</fullName>
    </recommendedName>
</protein>
<gene>
    <name evidence="3" type="ORF">HMPREF9465_02188</name>
</gene>
<dbReference type="CDD" id="cd23659">
    <property type="entry name" value="USP_At3g01520-like"/>
    <property type="match status" value="2"/>
</dbReference>
<sequence length="279" mass="30252">MKILIPIDASECSKNAAFWATGKPALFGKDPEIHIFYAQEPASDRIRFATDPDTLDEFYREEAKTVFDSIIDRCGTLPASVTLDYGVGSPVQTIVSAGDKLSADMVVMGTHGKGPLDSLLFGSVSNDVVAHSHRPILLIRERMPTSESLKRIAICLDESDQSLRVQGFFTEHVDLFEQGTSFTLIHVQKSAEDEQANGFAETGTIANEVEAILTRAGMNVSTKTLYGDVGDVIAEHAEEENYDMIVMGSHGYSSVSATLLGSVTMTVASECDVPLLIVR</sequence>
<dbReference type="PRINTS" id="PR01438">
    <property type="entry name" value="UNVRSLSTRESS"/>
</dbReference>
<proteinExistence type="inferred from homology"/>
<dbReference type="SUPFAM" id="SSF52402">
    <property type="entry name" value="Adenine nucleotide alpha hydrolases-like"/>
    <property type="match status" value="2"/>
</dbReference>
<dbReference type="PANTHER" id="PTHR31964">
    <property type="entry name" value="ADENINE NUCLEOTIDE ALPHA HYDROLASES-LIKE SUPERFAMILY PROTEIN"/>
    <property type="match status" value="1"/>
</dbReference>
<accession>K1JJ52</accession>
<dbReference type="Proteomes" id="UP000005835">
    <property type="component" value="Unassembled WGS sequence"/>
</dbReference>
<dbReference type="Gene3D" id="3.40.50.620">
    <property type="entry name" value="HUPs"/>
    <property type="match status" value="2"/>
</dbReference>
<feature type="domain" description="UspA" evidence="2">
    <location>
        <begin position="2"/>
        <end position="140"/>
    </location>
</feature>
<evidence type="ECO:0000313" key="4">
    <source>
        <dbReference type="Proteomes" id="UP000005835"/>
    </source>
</evidence>
<dbReference type="PANTHER" id="PTHR31964:SF113">
    <property type="entry name" value="USPA DOMAIN-CONTAINING PROTEIN"/>
    <property type="match status" value="1"/>
</dbReference>
<dbReference type="STRING" id="742823.HMPREF9465_02188"/>
<evidence type="ECO:0000256" key="1">
    <source>
        <dbReference type="ARBA" id="ARBA00008791"/>
    </source>
</evidence>
<feature type="domain" description="UspA" evidence="2">
    <location>
        <begin position="150"/>
        <end position="279"/>
    </location>
</feature>
<comment type="similarity">
    <text evidence="1">Belongs to the universal stress protein A family.</text>
</comment>
<dbReference type="Pfam" id="PF00582">
    <property type="entry name" value="Usp"/>
    <property type="match status" value="2"/>
</dbReference>
<reference evidence="3 4" key="1">
    <citation type="submission" date="2012-05" db="EMBL/GenBank/DDBJ databases">
        <title>The Genome Sequence of Sutterella wadsworthensis 2_1_59BFAA.</title>
        <authorList>
            <consortium name="The Broad Institute Genome Sequencing Platform"/>
            <person name="Earl A."/>
            <person name="Ward D."/>
            <person name="Feldgarden M."/>
            <person name="Gevers D."/>
            <person name="Daigneault M."/>
            <person name="Strauss J."/>
            <person name="Allen-Vercoe E."/>
            <person name="Walker B."/>
            <person name="Young S.K."/>
            <person name="Zeng Q."/>
            <person name="Gargeya S."/>
            <person name="Fitzgerald M."/>
            <person name="Haas B."/>
            <person name="Abouelleil A."/>
            <person name="Alvarado L."/>
            <person name="Arachchi H.M."/>
            <person name="Berlin A.M."/>
            <person name="Chapman S.B."/>
            <person name="Goldberg J."/>
            <person name="Griggs A."/>
            <person name="Gujja S."/>
            <person name="Hansen M."/>
            <person name="Howarth C."/>
            <person name="Imamovic A."/>
            <person name="Larimer J."/>
            <person name="McCowen C."/>
            <person name="Montmayeur A."/>
            <person name="Murphy C."/>
            <person name="Neiman D."/>
            <person name="Pearson M."/>
            <person name="Priest M."/>
            <person name="Roberts A."/>
            <person name="Saif S."/>
            <person name="Shea T."/>
            <person name="Sisk P."/>
            <person name="Sykes S."/>
            <person name="Wortman J."/>
            <person name="Nusbaum C."/>
            <person name="Birren B."/>
        </authorList>
    </citation>
    <scope>NUCLEOTIDE SEQUENCE [LARGE SCALE GENOMIC DNA]</scope>
    <source>
        <strain evidence="3 4">2_1_59BFAA</strain>
    </source>
</reference>
<organism evidence="3 4">
    <name type="scientific">Sutterella wadsworthensis 2_1_59BFAA</name>
    <dbReference type="NCBI Taxonomy" id="742823"/>
    <lineage>
        <taxon>Bacteria</taxon>
        <taxon>Pseudomonadati</taxon>
        <taxon>Pseudomonadota</taxon>
        <taxon>Betaproteobacteria</taxon>
        <taxon>Burkholderiales</taxon>
        <taxon>Sutterellaceae</taxon>
        <taxon>Sutterella</taxon>
    </lineage>
</organism>
<evidence type="ECO:0000313" key="3">
    <source>
        <dbReference type="EMBL" id="EKB30181.1"/>
    </source>
</evidence>
<keyword evidence="4" id="KW-1185">Reference proteome</keyword>
<dbReference type="InterPro" id="IPR014729">
    <property type="entry name" value="Rossmann-like_a/b/a_fold"/>
</dbReference>
<dbReference type="RefSeq" id="WP_005437036.1">
    <property type="nucleotide sequence ID" value="NZ_JH815521.1"/>
</dbReference>
<dbReference type="PATRIC" id="fig|742823.3.peg.2198"/>
<name>K1JJ52_9BURK</name>
<evidence type="ECO:0000259" key="2">
    <source>
        <dbReference type="Pfam" id="PF00582"/>
    </source>
</evidence>
<dbReference type="InterPro" id="IPR006016">
    <property type="entry name" value="UspA"/>
</dbReference>
<dbReference type="EMBL" id="ADMG01000051">
    <property type="protein sequence ID" value="EKB30181.1"/>
    <property type="molecule type" value="Genomic_DNA"/>
</dbReference>